<dbReference type="RefSeq" id="WP_283242348.1">
    <property type="nucleotide sequence ID" value="NZ_JABEMD010000072.1"/>
</dbReference>
<dbReference type="PANTHER" id="PTHR30332">
    <property type="entry name" value="PROBABLE GENERAL SECRETION PATHWAY PROTEIN D"/>
    <property type="match status" value="1"/>
</dbReference>
<evidence type="ECO:0000256" key="3">
    <source>
        <dbReference type="ARBA" id="ARBA00023136"/>
    </source>
</evidence>
<dbReference type="InterPro" id="IPR001775">
    <property type="entry name" value="GspD/PilQ"/>
</dbReference>
<accession>A0A849BIB5</accession>
<keyword evidence="7" id="KW-1133">Transmembrane helix</keyword>
<keyword evidence="5" id="KW-0813">Transport</keyword>
<dbReference type="InterPro" id="IPR005644">
    <property type="entry name" value="NolW-like"/>
</dbReference>
<evidence type="ECO:0000256" key="2">
    <source>
        <dbReference type="ARBA" id="ARBA00022729"/>
    </source>
</evidence>
<protein>
    <submittedName>
        <fullName evidence="10">Type II secretion system protein GspD</fullName>
    </submittedName>
</protein>
<evidence type="ECO:0000256" key="4">
    <source>
        <dbReference type="RuleBase" id="RU004003"/>
    </source>
</evidence>
<keyword evidence="3 7" id="KW-0472">Membrane</keyword>
<feature type="domain" description="NolW-like" evidence="9">
    <location>
        <begin position="66"/>
        <end position="123"/>
    </location>
</feature>
<dbReference type="InterPro" id="IPR004846">
    <property type="entry name" value="T2SS/T3SS_dom"/>
</dbReference>
<evidence type="ECO:0000313" key="11">
    <source>
        <dbReference type="Proteomes" id="UP000542973"/>
    </source>
</evidence>
<reference evidence="10 11" key="1">
    <citation type="submission" date="2020-05" db="EMBL/GenBank/DDBJ databases">
        <title>MicrobeNet Type strains.</title>
        <authorList>
            <person name="Nicholson A.C."/>
        </authorList>
    </citation>
    <scope>NUCLEOTIDE SEQUENCE [LARGE SCALE GENOMIC DNA]</scope>
    <source>
        <strain evidence="10 11">ATCC 700815</strain>
    </source>
</reference>
<feature type="non-terminal residue" evidence="10">
    <location>
        <position position="1"/>
    </location>
</feature>
<evidence type="ECO:0000256" key="6">
    <source>
        <dbReference type="SAM" id="MobiDB-lite"/>
    </source>
</evidence>
<dbReference type="AlphaFoldDB" id="A0A849BIB5"/>
<feature type="domain" description="Type II/III secretion system secretin-like" evidence="8">
    <location>
        <begin position="219"/>
        <end position="386"/>
    </location>
</feature>
<dbReference type="Pfam" id="PF03958">
    <property type="entry name" value="Secretin_N"/>
    <property type="match status" value="1"/>
</dbReference>
<dbReference type="GO" id="GO:0009279">
    <property type="term" value="C:cell outer membrane"/>
    <property type="evidence" value="ECO:0007669"/>
    <property type="project" value="UniProtKB-SubCell"/>
</dbReference>
<organism evidence="10 11">
    <name type="scientific">Cupriavidus gilardii</name>
    <dbReference type="NCBI Taxonomy" id="82541"/>
    <lineage>
        <taxon>Bacteria</taxon>
        <taxon>Pseudomonadati</taxon>
        <taxon>Pseudomonadota</taxon>
        <taxon>Betaproteobacteria</taxon>
        <taxon>Burkholderiales</taxon>
        <taxon>Burkholderiaceae</taxon>
        <taxon>Cupriavidus</taxon>
    </lineage>
</organism>
<dbReference type="GO" id="GO:0009306">
    <property type="term" value="P:protein secretion"/>
    <property type="evidence" value="ECO:0007669"/>
    <property type="project" value="InterPro"/>
</dbReference>
<keyword evidence="7" id="KW-0812">Transmembrane</keyword>
<dbReference type="Gene3D" id="3.30.1370.120">
    <property type="match status" value="1"/>
</dbReference>
<evidence type="ECO:0000259" key="9">
    <source>
        <dbReference type="Pfam" id="PF03958"/>
    </source>
</evidence>
<dbReference type="Proteomes" id="UP000542973">
    <property type="component" value="Unassembled WGS sequence"/>
</dbReference>
<evidence type="ECO:0000256" key="5">
    <source>
        <dbReference type="RuleBase" id="RU004004"/>
    </source>
</evidence>
<proteinExistence type="inferred from homology"/>
<evidence type="ECO:0000256" key="1">
    <source>
        <dbReference type="ARBA" id="ARBA00004370"/>
    </source>
</evidence>
<dbReference type="GO" id="GO:0015627">
    <property type="term" value="C:type II protein secretion system complex"/>
    <property type="evidence" value="ECO:0007669"/>
    <property type="project" value="TreeGrafter"/>
</dbReference>
<comment type="subcellular location">
    <subcellularLocation>
        <location evidence="5">Cell outer membrane</location>
    </subcellularLocation>
    <subcellularLocation>
        <location evidence="1">Membrane</location>
    </subcellularLocation>
</comment>
<dbReference type="PANTHER" id="PTHR30332:SF24">
    <property type="entry name" value="SECRETIN GSPD-RELATED"/>
    <property type="match status" value="1"/>
</dbReference>
<gene>
    <name evidence="10" type="ORF">HLB16_24665</name>
</gene>
<dbReference type="PRINTS" id="PR00811">
    <property type="entry name" value="BCTERIALGSPD"/>
</dbReference>
<evidence type="ECO:0000256" key="7">
    <source>
        <dbReference type="SAM" id="Phobius"/>
    </source>
</evidence>
<dbReference type="InterPro" id="IPR038591">
    <property type="entry name" value="NolW-like_sf"/>
</dbReference>
<sequence length="469" mass="48340">GVVVMMVVVVAVTVTVLVIVIVVVVVVMAAVGAHIAAPTGQFTGGTTGMGGYGRTGSTGGGFGGGTGGTGSAFSASFAPNQIPTTGGIIQADPSTNSLIITASEAVYRSLRAVIDDLDARRAQVYIESMIVEVTSTQAAELGIQWQGILSSAGGNNNFFAGTNFGTGGSNIINLSGAVYDISQNGAAGIERAAGLVPDIGGLNLGVVNRALGLGALLRALGSQGSVNLLSTPNLITLENEEAKILIGQNIPITTGSYAQNNAVGGGTPFNTFDRKDVGITLRVKPQITDGGLVKLQIYQESSSVVPGTTNLIQGPTTNVRSIETNVLVNDGQIIVLGGLIEDNYGDGVQKVPGLGDLPWIGGLFRYENKSRAKTNLLVFLRPYVMRTSGATDRITQDRYGYIRGEQQGFVSPNMMMRDTQTPVLPPADAPAAPFVDPRNNGPVPGPLPLEQTLPPPGPTSRAPNQGEGA</sequence>
<comment type="caution">
    <text evidence="10">The sequence shown here is derived from an EMBL/GenBank/DDBJ whole genome shotgun (WGS) entry which is preliminary data.</text>
</comment>
<evidence type="ECO:0000313" key="10">
    <source>
        <dbReference type="EMBL" id="NNH14046.1"/>
    </source>
</evidence>
<feature type="compositionally biased region" description="Pro residues" evidence="6">
    <location>
        <begin position="443"/>
        <end position="458"/>
    </location>
</feature>
<dbReference type="Pfam" id="PF00263">
    <property type="entry name" value="Secretin"/>
    <property type="match status" value="1"/>
</dbReference>
<evidence type="ECO:0000259" key="8">
    <source>
        <dbReference type="Pfam" id="PF00263"/>
    </source>
</evidence>
<name>A0A849BIB5_9BURK</name>
<feature type="transmembrane region" description="Helical" evidence="7">
    <location>
        <begin position="6"/>
        <end position="31"/>
    </location>
</feature>
<dbReference type="InterPro" id="IPR050810">
    <property type="entry name" value="Bact_Secretion_Sys_Channel"/>
</dbReference>
<feature type="region of interest" description="Disordered" evidence="6">
    <location>
        <begin position="420"/>
        <end position="469"/>
    </location>
</feature>
<keyword evidence="2" id="KW-0732">Signal</keyword>
<dbReference type="EMBL" id="JABEMD010000072">
    <property type="protein sequence ID" value="NNH14046.1"/>
    <property type="molecule type" value="Genomic_DNA"/>
</dbReference>
<comment type="similarity">
    <text evidence="4">Belongs to the bacterial secretin family.</text>
</comment>